<evidence type="ECO:0000256" key="3">
    <source>
        <dbReference type="ARBA" id="ARBA00022989"/>
    </source>
</evidence>
<reference evidence="8 9" key="1">
    <citation type="submission" date="2024-02" db="EMBL/GenBank/DDBJ databases">
        <title>Discinaceae phylogenomics.</title>
        <authorList>
            <person name="Dirks A.C."/>
            <person name="James T.Y."/>
        </authorList>
    </citation>
    <scope>NUCLEOTIDE SEQUENCE [LARGE SCALE GENOMIC DNA]</scope>
    <source>
        <strain evidence="8 9">ACD0624</strain>
    </source>
</reference>
<organism evidence="8 9">
    <name type="scientific">Discina gigas</name>
    <dbReference type="NCBI Taxonomy" id="1032678"/>
    <lineage>
        <taxon>Eukaryota</taxon>
        <taxon>Fungi</taxon>
        <taxon>Dikarya</taxon>
        <taxon>Ascomycota</taxon>
        <taxon>Pezizomycotina</taxon>
        <taxon>Pezizomycetes</taxon>
        <taxon>Pezizales</taxon>
        <taxon>Discinaceae</taxon>
        <taxon>Discina</taxon>
    </lineage>
</organism>
<dbReference type="SUPFAM" id="SSF103473">
    <property type="entry name" value="MFS general substrate transporter"/>
    <property type="match status" value="1"/>
</dbReference>
<name>A0ABR3GGP0_9PEZI</name>
<dbReference type="PANTHER" id="PTHR23502">
    <property type="entry name" value="MAJOR FACILITATOR SUPERFAMILY"/>
    <property type="match status" value="1"/>
</dbReference>
<feature type="non-terminal residue" evidence="8">
    <location>
        <position position="268"/>
    </location>
</feature>
<gene>
    <name evidence="8" type="ORF">Q9L58_006019</name>
</gene>
<evidence type="ECO:0000313" key="9">
    <source>
        <dbReference type="Proteomes" id="UP001447188"/>
    </source>
</evidence>
<dbReference type="Gene3D" id="1.20.1720.10">
    <property type="entry name" value="Multidrug resistance protein D"/>
    <property type="match status" value="1"/>
</dbReference>
<protein>
    <recommendedName>
        <fullName evidence="7">Major facilitator superfamily (MFS) profile domain-containing protein</fullName>
    </recommendedName>
</protein>
<feature type="transmembrane region" description="Helical" evidence="6">
    <location>
        <begin position="241"/>
        <end position="260"/>
    </location>
</feature>
<dbReference type="PANTHER" id="PTHR23502:SF74">
    <property type="entry name" value="MAJOR FACILITATOR SUPERFAMILY (MFS) PROFILE DOMAIN-CONTAINING PROTEIN"/>
    <property type="match status" value="1"/>
</dbReference>
<feature type="region of interest" description="Disordered" evidence="5">
    <location>
        <begin position="12"/>
        <end position="32"/>
    </location>
</feature>
<evidence type="ECO:0000256" key="1">
    <source>
        <dbReference type="ARBA" id="ARBA00004141"/>
    </source>
</evidence>
<evidence type="ECO:0000259" key="7">
    <source>
        <dbReference type="PROSITE" id="PS50850"/>
    </source>
</evidence>
<evidence type="ECO:0000256" key="4">
    <source>
        <dbReference type="ARBA" id="ARBA00023136"/>
    </source>
</evidence>
<dbReference type="InterPro" id="IPR020846">
    <property type="entry name" value="MFS_dom"/>
</dbReference>
<keyword evidence="4 6" id="KW-0472">Membrane</keyword>
<dbReference type="InterPro" id="IPR011701">
    <property type="entry name" value="MFS"/>
</dbReference>
<keyword evidence="2 6" id="KW-0812">Transmembrane</keyword>
<dbReference type="Proteomes" id="UP001447188">
    <property type="component" value="Unassembled WGS sequence"/>
</dbReference>
<dbReference type="Pfam" id="PF07690">
    <property type="entry name" value="MFS_1"/>
    <property type="match status" value="1"/>
</dbReference>
<dbReference type="PROSITE" id="PS50850">
    <property type="entry name" value="MFS"/>
    <property type="match status" value="1"/>
</dbReference>
<keyword evidence="9" id="KW-1185">Reference proteome</keyword>
<evidence type="ECO:0000256" key="5">
    <source>
        <dbReference type="SAM" id="MobiDB-lite"/>
    </source>
</evidence>
<comment type="subcellular location">
    <subcellularLocation>
        <location evidence="1">Membrane</location>
        <topology evidence="1">Multi-pass membrane protein</topology>
    </subcellularLocation>
</comment>
<dbReference type="EMBL" id="JBBBZM010000078">
    <property type="protein sequence ID" value="KAL0635090.1"/>
    <property type="molecule type" value="Genomic_DNA"/>
</dbReference>
<feature type="domain" description="Major facilitator superfamily (MFS) profile" evidence="7">
    <location>
        <begin position="66"/>
        <end position="268"/>
    </location>
</feature>
<feature type="compositionally biased region" description="Polar residues" evidence="5">
    <location>
        <begin position="12"/>
        <end position="25"/>
    </location>
</feature>
<accession>A0ABR3GGP0</accession>
<dbReference type="InterPro" id="IPR036259">
    <property type="entry name" value="MFS_trans_sf"/>
</dbReference>
<sequence length="268" mass="29869">MADLQLENTLSIRPSHWSNPGQTDYSEPLPDEVEKMGEKYDEKPLRNTVYFAPGDHDNPYNWSVKRKIIISFISVLSVSNSTFASSLPSGAISFINKDLDITSQIVSALTISLYLIGYVVGPVFFAPVSEFYGRKWVSVVAFSWFTLMSIGCALAPNVGALLAFRFLSGIGASAPLSVVGGQLADLWNDPVQRGRVHRARMMRSEGDKDAVAPLELDERSLSSIFATALTRPFKMFWKESIVFLTSIFLALLYGTFYLFFTSYPLIFQ</sequence>
<keyword evidence="3 6" id="KW-1133">Transmembrane helix</keyword>
<evidence type="ECO:0000313" key="8">
    <source>
        <dbReference type="EMBL" id="KAL0635090.1"/>
    </source>
</evidence>
<evidence type="ECO:0000256" key="2">
    <source>
        <dbReference type="ARBA" id="ARBA00022692"/>
    </source>
</evidence>
<feature type="transmembrane region" description="Helical" evidence="6">
    <location>
        <begin position="101"/>
        <end position="124"/>
    </location>
</feature>
<comment type="caution">
    <text evidence="8">The sequence shown here is derived from an EMBL/GenBank/DDBJ whole genome shotgun (WGS) entry which is preliminary data.</text>
</comment>
<feature type="transmembrane region" description="Helical" evidence="6">
    <location>
        <begin position="136"/>
        <end position="156"/>
    </location>
</feature>
<proteinExistence type="predicted"/>
<evidence type="ECO:0000256" key="6">
    <source>
        <dbReference type="SAM" id="Phobius"/>
    </source>
</evidence>